<feature type="compositionally biased region" description="Basic and acidic residues" evidence="6">
    <location>
        <begin position="561"/>
        <end position="580"/>
    </location>
</feature>
<dbReference type="CDD" id="cd12148">
    <property type="entry name" value="fungal_TF_MHR"/>
    <property type="match status" value="1"/>
</dbReference>
<dbReference type="PROSITE" id="PS00463">
    <property type="entry name" value="ZN2_CY6_FUNGAL_1"/>
    <property type="match status" value="1"/>
</dbReference>
<dbReference type="CDD" id="cd00067">
    <property type="entry name" value="GAL4"/>
    <property type="match status" value="1"/>
</dbReference>
<dbReference type="VEuPathDB" id="FungiDB:A9K55_003973"/>
<evidence type="ECO:0000256" key="2">
    <source>
        <dbReference type="ARBA" id="ARBA00022723"/>
    </source>
</evidence>
<dbReference type="PROSITE" id="PS50048">
    <property type="entry name" value="ZN2_CY6_FUNGAL_2"/>
    <property type="match status" value="1"/>
</dbReference>
<dbReference type="Pfam" id="PF00172">
    <property type="entry name" value="Zn_clus"/>
    <property type="match status" value="1"/>
</dbReference>
<comment type="subcellular location">
    <subcellularLocation>
        <location evidence="1">Nucleus</location>
    </subcellularLocation>
</comment>
<evidence type="ECO:0000313" key="8">
    <source>
        <dbReference type="EMBL" id="ATY64423.1"/>
    </source>
</evidence>
<proteinExistence type="predicted"/>
<keyword evidence="3" id="KW-0805">Transcription regulation</keyword>
<sequence length="825" mass="91777">MSARVSNARLSSRYSCLQCREAKRKCDRVTPECTLCAQKDISCTFPQRRKRRQVRPKHVEASSSSSPQQLPPLNTPSPSQASTQSRDALEPGAAQIQQLRLVTEHFLDPDVFRHAQLQLPALQIDSLLTDDITATVGGIADIRTIAQKHFATVHVWMPIVSKVLFYKLLLKRLTYNRAELHLLLLAMKLSGDVVTKTPQTQLYEVTKQFQHSAQNSGIFSLLVLQAGIFIACYELGHGIYPAAFMSISSCARYAAALGVDSSVSGHVEAKIETLDLEECRRAWWTILAMDRFMSLANPKRRLVTPDPDTSNYLPIDDQNWDNGVRLHINPPFTPFKRPFLIVSVQTAGPEDACTLGSANTLEMGRFARLAQAAHLLSLVIQDVAVGADDSTQLRRTIFALVHVSRLEARARRLELCTQMSTCFSAILLLDHPTSFHDATSEQRSSHPDATLSPESASVLKSTIEMAERIIGAHEAVKTIIAPFVLHVNYKAASVYLQRAVEEPSGVEAGYVATLKKSLKLFSQRWLVADEVHTAGPCEIRVLNSPFEPAQSPPYGSPPESRPPRRPDASAPDHEASHRLAETPTPNELRRLLKYINRDRLDVWTRLPLTTPGAIQSARGVDLPGTTTKDVPLSSQYMSSSHSNVSVSVSMTPCIIEGRFLVYRDSFYLEPAVFPRTLRSRICRPCCHQHLMELESSNLTSDRPTVVTERSDGVSDVRPSEIETVCQCCRAEIYIHRSDQSTWTRVWEDFGTELSSLPLDCACQDDCEIFNRPASIRALFERLLPEPHMQILYRLCRPSPPLVPSHSTGSKAADPGPSRRRGSAGL</sequence>
<dbReference type="InterPro" id="IPR036864">
    <property type="entry name" value="Zn2-C6_fun-type_DNA-bd_sf"/>
</dbReference>
<dbReference type="GO" id="GO:0005634">
    <property type="term" value="C:nucleus"/>
    <property type="evidence" value="ECO:0007669"/>
    <property type="project" value="UniProtKB-SubCell"/>
</dbReference>
<dbReference type="Proteomes" id="UP000323067">
    <property type="component" value="Chromosome v"/>
</dbReference>
<evidence type="ECO:0000256" key="5">
    <source>
        <dbReference type="ARBA" id="ARBA00023242"/>
    </source>
</evidence>
<feature type="domain" description="Zn(2)-C6 fungal-type" evidence="7">
    <location>
        <begin position="15"/>
        <end position="45"/>
    </location>
</feature>
<keyword evidence="4" id="KW-0804">Transcription</keyword>
<feature type="region of interest" description="Disordered" evidence="6">
    <location>
        <begin position="543"/>
        <end position="583"/>
    </location>
</feature>
<dbReference type="PANTHER" id="PTHR47338:SF20">
    <property type="entry name" value="ZN(II)2CYS6 TRANSCRIPTION FACTOR (EUROFUNG)"/>
    <property type="match status" value="1"/>
</dbReference>
<dbReference type="AlphaFoldDB" id="A0A2H4SMU9"/>
<dbReference type="OrthoDB" id="3862662at2759"/>
<dbReference type="InterPro" id="IPR001138">
    <property type="entry name" value="Zn2Cys6_DnaBD"/>
</dbReference>
<keyword evidence="2" id="KW-0479">Metal-binding</keyword>
<feature type="compositionally biased region" description="Basic residues" evidence="6">
    <location>
        <begin position="47"/>
        <end position="56"/>
    </location>
</feature>
<feature type="region of interest" description="Disordered" evidence="6">
    <location>
        <begin position="47"/>
        <end position="89"/>
    </location>
</feature>
<dbReference type="VEuPathDB" id="FungiDB:CCM_04843"/>
<evidence type="ECO:0000313" key="9">
    <source>
        <dbReference type="Proteomes" id="UP000323067"/>
    </source>
</evidence>
<dbReference type="GO" id="GO:0006351">
    <property type="term" value="P:DNA-templated transcription"/>
    <property type="evidence" value="ECO:0007669"/>
    <property type="project" value="InterPro"/>
</dbReference>
<dbReference type="PANTHER" id="PTHR47338">
    <property type="entry name" value="ZN(II)2CYS6 TRANSCRIPTION FACTOR (EUROFUNG)-RELATED"/>
    <property type="match status" value="1"/>
</dbReference>
<dbReference type="GO" id="GO:0003677">
    <property type="term" value="F:DNA binding"/>
    <property type="evidence" value="ECO:0007669"/>
    <property type="project" value="InterPro"/>
</dbReference>
<dbReference type="Pfam" id="PF04082">
    <property type="entry name" value="Fungal_trans"/>
    <property type="match status" value="1"/>
</dbReference>
<dbReference type="SUPFAM" id="SSF57701">
    <property type="entry name" value="Zn2/Cys6 DNA-binding domain"/>
    <property type="match status" value="1"/>
</dbReference>
<dbReference type="Gene3D" id="4.10.240.10">
    <property type="entry name" value="Zn(2)-C6 fungal-type DNA-binding domain"/>
    <property type="match status" value="1"/>
</dbReference>
<protein>
    <submittedName>
        <fullName evidence="8">Fungal specific transcription</fullName>
    </submittedName>
</protein>
<dbReference type="GO" id="GO:0008270">
    <property type="term" value="F:zinc ion binding"/>
    <property type="evidence" value="ECO:0007669"/>
    <property type="project" value="InterPro"/>
</dbReference>
<organism evidence="8 9">
    <name type="scientific">Cordyceps militaris</name>
    <name type="common">Caterpillar fungus</name>
    <name type="synonym">Clavaria militaris</name>
    <dbReference type="NCBI Taxonomy" id="73501"/>
    <lineage>
        <taxon>Eukaryota</taxon>
        <taxon>Fungi</taxon>
        <taxon>Dikarya</taxon>
        <taxon>Ascomycota</taxon>
        <taxon>Pezizomycotina</taxon>
        <taxon>Sordariomycetes</taxon>
        <taxon>Hypocreomycetidae</taxon>
        <taxon>Hypocreales</taxon>
        <taxon>Cordycipitaceae</taxon>
        <taxon>Cordyceps</taxon>
    </lineage>
</organism>
<dbReference type="SMART" id="SM00906">
    <property type="entry name" value="Fungal_trans"/>
    <property type="match status" value="1"/>
</dbReference>
<evidence type="ECO:0000256" key="3">
    <source>
        <dbReference type="ARBA" id="ARBA00023015"/>
    </source>
</evidence>
<name>A0A2H4SMU9_CORMI</name>
<evidence type="ECO:0000256" key="4">
    <source>
        <dbReference type="ARBA" id="ARBA00023163"/>
    </source>
</evidence>
<feature type="compositionally biased region" description="Pro residues" evidence="6">
    <location>
        <begin position="550"/>
        <end position="560"/>
    </location>
</feature>
<feature type="region of interest" description="Disordered" evidence="6">
    <location>
        <begin position="801"/>
        <end position="825"/>
    </location>
</feature>
<evidence type="ECO:0000256" key="1">
    <source>
        <dbReference type="ARBA" id="ARBA00004123"/>
    </source>
</evidence>
<dbReference type="InterPro" id="IPR050815">
    <property type="entry name" value="TF_fung"/>
</dbReference>
<dbReference type="SMART" id="SM00066">
    <property type="entry name" value="GAL4"/>
    <property type="match status" value="1"/>
</dbReference>
<dbReference type="GO" id="GO:0000981">
    <property type="term" value="F:DNA-binding transcription factor activity, RNA polymerase II-specific"/>
    <property type="evidence" value="ECO:0007669"/>
    <property type="project" value="InterPro"/>
</dbReference>
<reference evidence="8 9" key="1">
    <citation type="journal article" date="2017" name="BMC Genomics">
        <title>Chromosome level assembly and secondary metabolite potential of the parasitic fungus Cordyceps militaris.</title>
        <authorList>
            <person name="Kramer G.J."/>
            <person name="Nodwell J.R."/>
        </authorList>
    </citation>
    <scope>NUCLEOTIDE SEQUENCE [LARGE SCALE GENOMIC DNA]</scope>
    <source>
        <strain evidence="8 9">ATCC 34164</strain>
    </source>
</reference>
<keyword evidence="5" id="KW-0539">Nucleus</keyword>
<accession>A0A2H4SMU9</accession>
<evidence type="ECO:0000259" key="7">
    <source>
        <dbReference type="PROSITE" id="PS50048"/>
    </source>
</evidence>
<dbReference type="InterPro" id="IPR007219">
    <property type="entry name" value="XnlR_reg_dom"/>
</dbReference>
<gene>
    <name evidence="8" type="ORF">A9K55_003973</name>
</gene>
<dbReference type="EMBL" id="CP023325">
    <property type="protein sequence ID" value="ATY64423.1"/>
    <property type="molecule type" value="Genomic_DNA"/>
</dbReference>
<evidence type="ECO:0000256" key="6">
    <source>
        <dbReference type="SAM" id="MobiDB-lite"/>
    </source>
</evidence>